<evidence type="ECO:0000256" key="1">
    <source>
        <dbReference type="ARBA" id="ARBA00012552"/>
    </source>
</evidence>
<dbReference type="CDD" id="cd18787">
    <property type="entry name" value="SF2_C_DEAD"/>
    <property type="match status" value="1"/>
</dbReference>
<dbReference type="GO" id="GO:0009409">
    <property type="term" value="P:response to cold"/>
    <property type="evidence" value="ECO:0007669"/>
    <property type="project" value="TreeGrafter"/>
</dbReference>
<evidence type="ECO:0000256" key="9">
    <source>
        <dbReference type="ARBA" id="ARBA00067932"/>
    </source>
</evidence>
<keyword evidence="5 11" id="KW-0347">Helicase</keyword>
<name>A0A0R1ZAC5_9LACO</name>
<dbReference type="PATRIC" id="fig|1423820.4.peg.1438"/>
<evidence type="ECO:0000256" key="3">
    <source>
        <dbReference type="ARBA" id="ARBA00022741"/>
    </source>
</evidence>
<dbReference type="InterPro" id="IPR014014">
    <property type="entry name" value="RNA_helicase_DEAD_Q_motif"/>
</dbReference>
<sequence length="496" mass="56306">MKIKENLRLNFSDLGLDNQLLEAVKRTGFEEPTPIQAKTIPLVLSGIDVIGQAQTGTGKTAAFGLPLLQKIDYSRREIQALVISPTRELAIQTQEEIFKLGKEKLAKVQAVFGGANIVRQIKQLKNYPPHILVGTPGRLLDHLQRGTVNLSKVETLVLDEADEMLDMGFLDDISKIIAQIPKKRQTLLFSATMPPTILKVGKRFMKHPEIVKIKNQQLTADLVDQFFVKVRENEKFDVMTRILDVQAPELTIVFGRTKRRVDELSRGLIARGYNAAGIHGDLSQQQRSAVLKKFRDGDLDILVATDVAARGLDISGVSHVYNYDIPQDPESYVHRIGRTGRAGHQGISITFVTPNEVDYLRVIEKLTRKRMIPMRPPTAKEAFKGQMESAIRKIDNLISRTDTDKYSDQANELLNEYSALDLAAALLNTVSREDASSVPVKITPERPLPRRKRSNRHDNRYGKNQRRDYRDRRGKRKDQQPKKRRATKPKYKIRKR</sequence>
<feature type="compositionally biased region" description="Basic residues" evidence="12">
    <location>
        <begin position="482"/>
        <end position="496"/>
    </location>
</feature>
<dbReference type="PROSITE" id="PS51195">
    <property type="entry name" value="Q_MOTIF"/>
    <property type="match status" value="1"/>
</dbReference>
<evidence type="ECO:0000256" key="2">
    <source>
        <dbReference type="ARBA" id="ARBA00022490"/>
    </source>
</evidence>
<dbReference type="GO" id="GO:0005829">
    <property type="term" value="C:cytosol"/>
    <property type="evidence" value="ECO:0007669"/>
    <property type="project" value="TreeGrafter"/>
</dbReference>
<evidence type="ECO:0000256" key="11">
    <source>
        <dbReference type="RuleBase" id="RU000492"/>
    </source>
</evidence>
<dbReference type="AlphaFoldDB" id="A0A0R1ZAC5"/>
<dbReference type="InterPro" id="IPR044742">
    <property type="entry name" value="DEAD/DEAH_RhlB"/>
</dbReference>
<dbReference type="EC" id="3.6.4.13" evidence="1"/>
<dbReference type="FunFam" id="3.40.50.300:FF:000108">
    <property type="entry name" value="ATP-dependent RNA helicase RhlE"/>
    <property type="match status" value="1"/>
</dbReference>
<keyword evidence="17" id="KW-1185">Reference proteome</keyword>
<dbReference type="SUPFAM" id="SSF52540">
    <property type="entry name" value="P-loop containing nucleoside triphosphate hydrolases"/>
    <property type="match status" value="1"/>
</dbReference>
<dbReference type="SMART" id="SM00490">
    <property type="entry name" value="HELICc"/>
    <property type="match status" value="1"/>
</dbReference>
<reference evidence="16 17" key="1">
    <citation type="journal article" date="2015" name="Genome Announc.">
        <title>Expanding the biotechnology potential of lactobacilli through comparative genomics of 213 strains and associated genera.</title>
        <authorList>
            <person name="Sun Z."/>
            <person name="Harris H.M."/>
            <person name="McCann A."/>
            <person name="Guo C."/>
            <person name="Argimon S."/>
            <person name="Zhang W."/>
            <person name="Yang X."/>
            <person name="Jeffery I.B."/>
            <person name="Cooney J.C."/>
            <person name="Kagawa T.F."/>
            <person name="Liu W."/>
            <person name="Song Y."/>
            <person name="Salvetti E."/>
            <person name="Wrobel A."/>
            <person name="Rasinkangas P."/>
            <person name="Parkhill J."/>
            <person name="Rea M.C."/>
            <person name="O'Sullivan O."/>
            <person name="Ritari J."/>
            <person name="Douillard F.P."/>
            <person name="Paul Ross R."/>
            <person name="Yang R."/>
            <person name="Briner A.E."/>
            <person name="Felis G.E."/>
            <person name="de Vos W.M."/>
            <person name="Barrangou R."/>
            <person name="Klaenhammer T.R."/>
            <person name="Caufield P.W."/>
            <person name="Cui Y."/>
            <person name="Zhang H."/>
            <person name="O'Toole P.W."/>
        </authorList>
    </citation>
    <scope>NUCLEOTIDE SEQUENCE [LARGE SCALE GENOMIC DNA]</scope>
    <source>
        <strain evidence="16 17">DSM 20653</strain>
    </source>
</reference>
<dbReference type="Gene3D" id="3.40.50.300">
    <property type="entry name" value="P-loop containing nucleotide triphosphate hydrolases"/>
    <property type="match status" value="2"/>
</dbReference>
<dbReference type="PANTHER" id="PTHR47963">
    <property type="entry name" value="DEAD-BOX ATP-DEPENDENT RNA HELICASE 47, MITOCHONDRIAL"/>
    <property type="match status" value="1"/>
</dbReference>
<dbReference type="GO" id="GO:0033592">
    <property type="term" value="F:RNA strand annealing activity"/>
    <property type="evidence" value="ECO:0007669"/>
    <property type="project" value="TreeGrafter"/>
</dbReference>
<comment type="caution">
    <text evidence="16">The sequence shown here is derived from an EMBL/GenBank/DDBJ whole genome shotgun (WGS) entry which is preliminary data.</text>
</comment>
<feature type="compositionally biased region" description="Basic and acidic residues" evidence="12">
    <location>
        <begin position="456"/>
        <end position="481"/>
    </location>
</feature>
<dbReference type="InterPro" id="IPR000629">
    <property type="entry name" value="RNA-helicase_DEAD-box_CS"/>
</dbReference>
<dbReference type="InterPro" id="IPR014001">
    <property type="entry name" value="Helicase_ATP-bd"/>
</dbReference>
<evidence type="ECO:0000313" key="17">
    <source>
        <dbReference type="Proteomes" id="UP000051291"/>
    </source>
</evidence>
<keyword evidence="4 11" id="KW-0378">Hydrolase</keyword>
<evidence type="ECO:0000256" key="6">
    <source>
        <dbReference type="ARBA" id="ARBA00022840"/>
    </source>
</evidence>
<proteinExistence type="inferred from homology"/>
<evidence type="ECO:0000259" key="14">
    <source>
        <dbReference type="PROSITE" id="PS51194"/>
    </source>
</evidence>
<dbReference type="EMBL" id="AYYZ01000030">
    <property type="protein sequence ID" value="KRM51601.1"/>
    <property type="molecule type" value="Genomic_DNA"/>
</dbReference>
<dbReference type="Proteomes" id="UP000051291">
    <property type="component" value="Unassembled WGS sequence"/>
</dbReference>
<keyword evidence="2" id="KW-0963">Cytoplasm</keyword>
<dbReference type="InterPro" id="IPR011545">
    <property type="entry name" value="DEAD/DEAH_box_helicase_dom"/>
</dbReference>
<dbReference type="GO" id="GO:0003724">
    <property type="term" value="F:RNA helicase activity"/>
    <property type="evidence" value="ECO:0007669"/>
    <property type="project" value="UniProtKB-EC"/>
</dbReference>
<evidence type="ECO:0000256" key="10">
    <source>
        <dbReference type="PROSITE-ProRule" id="PRU00552"/>
    </source>
</evidence>
<feature type="domain" description="Helicase ATP-binding" evidence="13">
    <location>
        <begin position="40"/>
        <end position="211"/>
    </location>
</feature>
<dbReference type="GO" id="GO:0005840">
    <property type="term" value="C:ribosome"/>
    <property type="evidence" value="ECO:0007669"/>
    <property type="project" value="TreeGrafter"/>
</dbReference>
<comment type="catalytic activity">
    <reaction evidence="8">
        <text>ATP + H2O = ADP + phosphate + H(+)</text>
        <dbReference type="Rhea" id="RHEA:13065"/>
        <dbReference type="ChEBI" id="CHEBI:15377"/>
        <dbReference type="ChEBI" id="CHEBI:15378"/>
        <dbReference type="ChEBI" id="CHEBI:30616"/>
        <dbReference type="ChEBI" id="CHEBI:43474"/>
        <dbReference type="ChEBI" id="CHEBI:456216"/>
        <dbReference type="EC" id="3.6.4.13"/>
    </reaction>
</comment>
<dbReference type="GO" id="GO:0005524">
    <property type="term" value="F:ATP binding"/>
    <property type="evidence" value="ECO:0007669"/>
    <property type="project" value="UniProtKB-KW"/>
</dbReference>
<dbReference type="GO" id="GO:0016787">
    <property type="term" value="F:hydrolase activity"/>
    <property type="evidence" value="ECO:0007669"/>
    <property type="project" value="UniProtKB-KW"/>
</dbReference>
<accession>A0A0R1ZAC5</accession>
<evidence type="ECO:0000259" key="13">
    <source>
        <dbReference type="PROSITE" id="PS51192"/>
    </source>
</evidence>
<protein>
    <recommendedName>
        <fullName evidence="9">ATP-dependent RNA helicase CshA</fullName>
        <ecNumber evidence="1">3.6.4.13</ecNumber>
    </recommendedName>
</protein>
<evidence type="ECO:0000256" key="7">
    <source>
        <dbReference type="ARBA" id="ARBA00038437"/>
    </source>
</evidence>
<feature type="region of interest" description="Disordered" evidence="12">
    <location>
        <begin position="433"/>
        <end position="496"/>
    </location>
</feature>
<evidence type="ECO:0000313" key="16">
    <source>
        <dbReference type="EMBL" id="KRM51601.1"/>
    </source>
</evidence>
<dbReference type="PROSITE" id="PS51192">
    <property type="entry name" value="HELICASE_ATP_BIND_1"/>
    <property type="match status" value="1"/>
</dbReference>
<dbReference type="PROSITE" id="PS00039">
    <property type="entry name" value="DEAD_ATP_HELICASE"/>
    <property type="match status" value="1"/>
</dbReference>
<evidence type="ECO:0000256" key="12">
    <source>
        <dbReference type="SAM" id="MobiDB-lite"/>
    </source>
</evidence>
<dbReference type="InterPro" id="IPR050547">
    <property type="entry name" value="DEAD_box_RNA_helicases"/>
</dbReference>
<evidence type="ECO:0000256" key="5">
    <source>
        <dbReference type="ARBA" id="ARBA00022806"/>
    </source>
</evidence>
<evidence type="ECO:0000259" key="15">
    <source>
        <dbReference type="PROSITE" id="PS51195"/>
    </source>
</evidence>
<feature type="short sequence motif" description="Q motif" evidence="10">
    <location>
        <begin position="9"/>
        <end position="37"/>
    </location>
</feature>
<dbReference type="SMART" id="SM00487">
    <property type="entry name" value="DEXDc"/>
    <property type="match status" value="1"/>
</dbReference>
<organism evidence="16 17">
    <name type="scientific">Ligilactobacillus araffinosus DSM 20653</name>
    <dbReference type="NCBI Taxonomy" id="1423820"/>
    <lineage>
        <taxon>Bacteria</taxon>
        <taxon>Bacillati</taxon>
        <taxon>Bacillota</taxon>
        <taxon>Bacilli</taxon>
        <taxon>Lactobacillales</taxon>
        <taxon>Lactobacillaceae</taxon>
        <taxon>Ligilactobacillus</taxon>
    </lineage>
</organism>
<dbReference type="PANTHER" id="PTHR47963:SF5">
    <property type="entry name" value="DEAD-BOX ATP-DEPENDENT RNA HELICASE CSHA"/>
    <property type="match status" value="1"/>
</dbReference>
<keyword evidence="3 11" id="KW-0547">Nucleotide-binding</keyword>
<evidence type="ECO:0000256" key="8">
    <source>
        <dbReference type="ARBA" id="ARBA00047984"/>
    </source>
</evidence>
<dbReference type="STRING" id="1423820.FC64_GL001412"/>
<dbReference type="CDD" id="cd00268">
    <property type="entry name" value="DEADc"/>
    <property type="match status" value="1"/>
</dbReference>
<keyword evidence="6 11" id="KW-0067">ATP-binding</keyword>
<feature type="domain" description="DEAD-box RNA helicase Q" evidence="15">
    <location>
        <begin position="9"/>
        <end position="37"/>
    </location>
</feature>
<dbReference type="Pfam" id="PF00271">
    <property type="entry name" value="Helicase_C"/>
    <property type="match status" value="1"/>
</dbReference>
<comment type="similarity">
    <text evidence="7 11">Belongs to the DEAD box helicase family.</text>
</comment>
<dbReference type="InterPro" id="IPR001650">
    <property type="entry name" value="Helicase_C-like"/>
</dbReference>
<evidence type="ECO:0000256" key="4">
    <source>
        <dbReference type="ARBA" id="ARBA00022801"/>
    </source>
</evidence>
<gene>
    <name evidence="16" type="ORF">FC64_GL001412</name>
</gene>
<dbReference type="InterPro" id="IPR027417">
    <property type="entry name" value="P-loop_NTPase"/>
</dbReference>
<dbReference type="Pfam" id="PF00270">
    <property type="entry name" value="DEAD"/>
    <property type="match status" value="1"/>
</dbReference>
<dbReference type="PROSITE" id="PS51194">
    <property type="entry name" value="HELICASE_CTER"/>
    <property type="match status" value="1"/>
</dbReference>
<feature type="domain" description="Helicase C-terminal" evidence="14">
    <location>
        <begin position="222"/>
        <end position="382"/>
    </location>
</feature>